<accession>A0AAE3Y7Z8</accession>
<proteinExistence type="inferred from homology"/>
<comment type="caution">
    <text evidence="6">The sequence shown here is derived from an EMBL/GenBank/DDBJ whole genome shotgun (WGS) entry which is preliminary data.</text>
</comment>
<protein>
    <submittedName>
        <fullName evidence="6">Glyoxylase-like metal-dependent hydrolase (Beta-lactamase superfamily II)</fullName>
    </submittedName>
</protein>
<gene>
    <name evidence="6" type="ORF">J2787_000985</name>
</gene>
<keyword evidence="2" id="KW-0479">Metal-binding</keyword>
<evidence type="ECO:0000256" key="1">
    <source>
        <dbReference type="ARBA" id="ARBA00007749"/>
    </source>
</evidence>
<dbReference type="GO" id="GO:0016787">
    <property type="term" value="F:hydrolase activity"/>
    <property type="evidence" value="ECO:0007669"/>
    <property type="project" value="UniProtKB-KW"/>
</dbReference>
<name>A0AAE3Y7Z8_9FLAO</name>
<evidence type="ECO:0000259" key="5">
    <source>
        <dbReference type="SMART" id="SM00849"/>
    </source>
</evidence>
<dbReference type="EMBL" id="JAVDQY010000001">
    <property type="protein sequence ID" value="MDR6525615.1"/>
    <property type="molecule type" value="Genomic_DNA"/>
</dbReference>
<dbReference type="SMART" id="SM00849">
    <property type="entry name" value="Lactamase_B"/>
    <property type="match status" value="1"/>
</dbReference>
<dbReference type="CDD" id="cd07742">
    <property type="entry name" value="metallo-hydrolase-like_MBL-fold"/>
    <property type="match status" value="1"/>
</dbReference>
<organism evidence="6 7">
    <name type="scientific">Chryseobacterium rhizosphaerae</name>
    <dbReference type="NCBI Taxonomy" id="395937"/>
    <lineage>
        <taxon>Bacteria</taxon>
        <taxon>Pseudomonadati</taxon>
        <taxon>Bacteroidota</taxon>
        <taxon>Flavobacteriia</taxon>
        <taxon>Flavobacteriales</taxon>
        <taxon>Weeksellaceae</taxon>
        <taxon>Chryseobacterium group</taxon>
        <taxon>Chryseobacterium</taxon>
    </lineage>
</organism>
<evidence type="ECO:0000256" key="4">
    <source>
        <dbReference type="ARBA" id="ARBA00022833"/>
    </source>
</evidence>
<comment type="similarity">
    <text evidence="1">Belongs to the metallo-beta-lactamase superfamily.</text>
</comment>
<dbReference type="AlphaFoldDB" id="A0AAE3Y7Z8"/>
<evidence type="ECO:0000313" key="7">
    <source>
        <dbReference type="Proteomes" id="UP001184861"/>
    </source>
</evidence>
<dbReference type="SUPFAM" id="SSF56281">
    <property type="entry name" value="Metallo-hydrolase/oxidoreductase"/>
    <property type="match status" value="1"/>
</dbReference>
<dbReference type="InterPro" id="IPR001279">
    <property type="entry name" value="Metallo-B-lactamas"/>
</dbReference>
<sequence>MKRIHHLNCVRVVIPMNDDVIGHCLLIEENDQLVLIDTGVGIQDVENPDQRLGKDLIEAVGFQLDIELTAFHQMQKLGLNPAHVKHCIISHLDPDHTGGLADFPDAVVHCSTEELINFYSENPRYLQGHLAHHPEIIEYSASDKLWFGLKARRIHTGLETEILLIPLFGHTLGHCGVAIHWEGKWLLYVGDAYYLRAELEDEYHPVSELTAARADDNEKRLESLEKLKELVREHPEIDVFGYHDREEFSKFTVEKGLVFCRP</sequence>
<dbReference type="Proteomes" id="UP001184861">
    <property type="component" value="Unassembled WGS sequence"/>
</dbReference>
<dbReference type="InterPro" id="IPR051013">
    <property type="entry name" value="MBL_superfamily_lactonases"/>
</dbReference>
<dbReference type="PANTHER" id="PTHR42978">
    <property type="entry name" value="QUORUM-QUENCHING LACTONASE YTNP-RELATED-RELATED"/>
    <property type="match status" value="1"/>
</dbReference>
<reference evidence="6" key="1">
    <citation type="submission" date="2023-07" db="EMBL/GenBank/DDBJ databases">
        <title>Sorghum-associated microbial communities from plants grown in Nebraska, USA.</title>
        <authorList>
            <person name="Schachtman D."/>
        </authorList>
    </citation>
    <scope>NUCLEOTIDE SEQUENCE</scope>
    <source>
        <strain evidence="6">DS2360</strain>
    </source>
</reference>
<keyword evidence="3 6" id="KW-0378">Hydrolase</keyword>
<dbReference type="RefSeq" id="WP_309945077.1">
    <property type="nucleotide sequence ID" value="NZ_JAVDQY010000001.1"/>
</dbReference>
<dbReference type="InterPro" id="IPR036866">
    <property type="entry name" value="RibonucZ/Hydroxyglut_hydro"/>
</dbReference>
<dbReference type="Pfam" id="PF00753">
    <property type="entry name" value="Lactamase_B"/>
    <property type="match status" value="1"/>
</dbReference>
<dbReference type="GO" id="GO:0046872">
    <property type="term" value="F:metal ion binding"/>
    <property type="evidence" value="ECO:0007669"/>
    <property type="project" value="UniProtKB-KW"/>
</dbReference>
<dbReference type="PANTHER" id="PTHR42978:SF3">
    <property type="entry name" value="BLR3078 PROTEIN"/>
    <property type="match status" value="1"/>
</dbReference>
<feature type="domain" description="Metallo-beta-lactamase" evidence="5">
    <location>
        <begin position="21"/>
        <end position="234"/>
    </location>
</feature>
<evidence type="ECO:0000313" key="6">
    <source>
        <dbReference type="EMBL" id="MDR6525615.1"/>
    </source>
</evidence>
<evidence type="ECO:0000256" key="2">
    <source>
        <dbReference type="ARBA" id="ARBA00022723"/>
    </source>
</evidence>
<evidence type="ECO:0000256" key="3">
    <source>
        <dbReference type="ARBA" id="ARBA00022801"/>
    </source>
</evidence>
<dbReference type="Gene3D" id="3.60.15.10">
    <property type="entry name" value="Ribonuclease Z/Hydroxyacylglutathione hydrolase-like"/>
    <property type="match status" value="1"/>
</dbReference>
<keyword evidence="4" id="KW-0862">Zinc</keyword>